<dbReference type="Pfam" id="PF07687">
    <property type="entry name" value="M20_dimer"/>
    <property type="match status" value="1"/>
</dbReference>
<evidence type="ECO:0000259" key="3">
    <source>
        <dbReference type="Pfam" id="PF07687"/>
    </source>
</evidence>
<keyword evidence="1 4" id="KW-0378">Hydrolase</keyword>
<proteinExistence type="predicted"/>
<feature type="binding site" evidence="2">
    <location>
        <position position="357"/>
    </location>
    <ligand>
        <name>Mn(2+)</name>
        <dbReference type="ChEBI" id="CHEBI:29035"/>
        <label>2</label>
    </ligand>
</feature>
<accession>A0A5C6RZT3</accession>
<dbReference type="Gene3D" id="3.30.70.360">
    <property type="match status" value="1"/>
</dbReference>
<feature type="domain" description="Peptidase M20 dimerisation" evidence="3">
    <location>
        <begin position="187"/>
        <end position="284"/>
    </location>
</feature>
<dbReference type="Gene3D" id="3.40.630.10">
    <property type="entry name" value="Zn peptidases"/>
    <property type="match status" value="1"/>
</dbReference>
<keyword evidence="2" id="KW-0464">Manganese</keyword>
<keyword evidence="2" id="KW-0479">Metal-binding</keyword>
<evidence type="ECO:0000313" key="5">
    <source>
        <dbReference type="Proteomes" id="UP000321580"/>
    </source>
</evidence>
<dbReference type="InterPro" id="IPR011650">
    <property type="entry name" value="Peptidase_M20_dimer"/>
</dbReference>
<gene>
    <name evidence="4" type="ORF">FRY97_04385</name>
</gene>
<dbReference type="OrthoDB" id="9776731at2"/>
<evidence type="ECO:0000256" key="1">
    <source>
        <dbReference type="ARBA" id="ARBA00022801"/>
    </source>
</evidence>
<dbReference type="PANTHER" id="PTHR11014:SF169">
    <property type="entry name" value="CLAN MH, FAMILY M20, PEPTIDASE T-LIKE METALLOPEPTIDASE"/>
    <property type="match status" value="1"/>
</dbReference>
<protein>
    <submittedName>
        <fullName evidence="4">Amidohydrolase</fullName>
    </submittedName>
</protein>
<dbReference type="PANTHER" id="PTHR11014">
    <property type="entry name" value="PEPTIDASE M20 FAMILY MEMBER"/>
    <property type="match status" value="1"/>
</dbReference>
<sequence>MTQTKPVWLPEVQAFRRQLHQHPELSGAEEQTALRVLEKLEHLQPSQIFTGLGGHGVAAVFDSGRPGPTLLFRTELDALPIEEVNEFAYRSTNPGVSHKCGHDGHMAVMMGFAHYLQGHPPGKGRVLLLFQPAEEIGAGAQWMLDDPGFDALLPIDHAFAFHNLPGFPSGQIVCREGPFSAAVQSLIVRLHGKTAHAGEPENGTNPAMAISEIIKASQTACQPDRDKEGFAILTPVHINLGEVAYGVSAGYGEIHLTIRTWTEAEMEKLSQRLLDYIGRVSKKYGLKAETEWTNIFRTNRNDPEMAALIEAAAEAEGFSYHTAPYAFKWGEDFGAFTQQYRGAMFGIGSGEDHPALHNPDYDFPDEIIPVGVRMYTRLCEAILNH</sequence>
<dbReference type="InterPro" id="IPR036264">
    <property type="entry name" value="Bact_exopeptidase_dim_dom"/>
</dbReference>
<feature type="binding site" evidence="2">
    <location>
        <position position="100"/>
    </location>
    <ligand>
        <name>Mn(2+)</name>
        <dbReference type="ChEBI" id="CHEBI:29035"/>
        <label>2</label>
    </ligand>
</feature>
<dbReference type="InterPro" id="IPR002933">
    <property type="entry name" value="Peptidase_M20"/>
</dbReference>
<comment type="cofactor">
    <cofactor evidence="2">
        <name>Mn(2+)</name>
        <dbReference type="ChEBI" id="CHEBI:29035"/>
    </cofactor>
    <text evidence="2">The Mn(2+) ion enhances activity.</text>
</comment>
<evidence type="ECO:0000313" key="4">
    <source>
        <dbReference type="EMBL" id="TXB67634.1"/>
    </source>
</evidence>
<dbReference type="RefSeq" id="WP_147166215.1">
    <property type="nucleotide sequence ID" value="NZ_VOOR01000006.1"/>
</dbReference>
<dbReference type="NCBIfam" id="TIGR01891">
    <property type="entry name" value="amidohydrolases"/>
    <property type="match status" value="1"/>
</dbReference>
<comment type="caution">
    <text evidence="4">The sequence shown here is derived from an EMBL/GenBank/DDBJ whole genome shotgun (WGS) entry which is preliminary data.</text>
</comment>
<evidence type="ECO:0000256" key="2">
    <source>
        <dbReference type="PIRSR" id="PIRSR005962-1"/>
    </source>
</evidence>
<feature type="binding site" evidence="2">
    <location>
        <position position="162"/>
    </location>
    <ligand>
        <name>Mn(2+)</name>
        <dbReference type="ChEBI" id="CHEBI:29035"/>
        <label>2</label>
    </ligand>
</feature>
<dbReference type="SUPFAM" id="SSF53187">
    <property type="entry name" value="Zn-dependent exopeptidases"/>
    <property type="match status" value="1"/>
</dbReference>
<reference evidence="4 5" key="1">
    <citation type="submission" date="2019-08" db="EMBL/GenBank/DDBJ databases">
        <title>Genome of Phaeodactylibacter luteus.</title>
        <authorList>
            <person name="Bowman J.P."/>
        </authorList>
    </citation>
    <scope>NUCLEOTIDE SEQUENCE [LARGE SCALE GENOMIC DNA]</scope>
    <source>
        <strain evidence="4 5">KCTC 42180</strain>
    </source>
</reference>
<name>A0A5C6RZT3_9BACT</name>
<dbReference type="GO" id="GO:0016787">
    <property type="term" value="F:hydrolase activity"/>
    <property type="evidence" value="ECO:0007669"/>
    <property type="project" value="UniProtKB-KW"/>
</dbReference>
<dbReference type="GO" id="GO:0046872">
    <property type="term" value="F:metal ion binding"/>
    <property type="evidence" value="ECO:0007669"/>
    <property type="project" value="UniProtKB-KW"/>
</dbReference>
<feature type="binding site" evidence="2">
    <location>
        <position position="135"/>
    </location>
    <ligand>
        <name>Mn(2+)</name>
        <dbReference type="ChEBI" id="CHEBI:29035"/>
        <label>2</label>
    </ligand>
</feature>
<dbReference type="AlphaFoldDB" id="A0A5C6RZT3"/>
<feature type="binding site" evidence="2">
    <location>
        <position position="102"/>
    </location>
    <ligand>
        <name>Mn(2+)</name>
        <dbReference type="ChEBI" id="CHEBI:29035"/>
        <label>2</label>
    </ligand>
</feature>
<dbReference type="EMBL" id="VOOR01000006">
    <property type="protein sequence ID" value="TXB67634.1"/>
    <property type="molecule type" value="Genomic_DNA"/>
</dbReference>
<dbReference type="Pfam" id="PF01546">
    <property type="entry name" value="Peptidase_M20"/>
    <property type="match status" value="1"/>
</dbReference>
<organism evidence="4 5">
    <name type="scientific">Phaeodactylibacter luteus</name>
    <dbReference type="NCBI Taxonomy" id="1564516"/>
    <lineage>
        <taxon>Bacteria</taxon>
        <taxon>Pseudomonadati</taxon>
        <taxon>Bacteroidota</taxon>
        <taxon>Saprospiria</taxon>
        <taxon>Saprospirales</taxon>
        <taxon>Haliscomenobacteraceae</taxon>
        <taxon>Phaeodactylibacter</taxon>
    </lineage>
</organism>
<dbReference type="Proteomes" id="UP000321580">
    <property type="component" value="Unassembled WGS sequence"/>
</dbReference>
<keyword evidence="5" id="KW-1185">Reference proteome</keyword>
<dbReference type="InterPro" id="IPR017439">
    <property type="entry name" value="Amidohydrolase"/>
</dbReference>
<dbReference type="PIRSF" id="PIRSF005962">
    <property type="entry name" value="Pept_M20D_amidohydro"/>
    <property type="match status" value="1"/>
</dbReference>
<dbReference type="SUPFAM" id="SSF55031">
    <property type="entry name" value="Bacterial exopeptidase dimerisation domain"/>
    <property type="match status" value="1"/>
</dbReference>